<reference evidence="1" key="1">
    <citation type="submission" date="2019-11" db="EMBL/GenBank/DDBJ databases">
        <authorList>
            <person name="Liu Y."/>
            <person name="Hou J."/>
            <person name="Li T.-Q."/>
            <person name="Guan C.-H."/>
            <person name="Wu X."/>
            <person name="Wu H.-Z."/>
            <person name="Ling F."/>
            <person name="Zhang R."/>
            <person name="Shi X.-G."/>
            <person name="Ren J.-P."/>
            <person name="Chen E.-F."/>
            <person name="Sun J.-M."/>
        </authorList>
    </citation>
    <scope>NUCLEOTIDE SEQUENCE</scope>
    <source>
        <strain evidence="1">Adult_tree_wgs_1</strain>
        <tissue evidence="1">Leaves</tissue>
    </source>
</reference>
<evidence type="ECO:0008006" key="3">
    <source>
        <dbReference type="Google" id="ProtNLM"/>
    </source>
</evidence>
<keyword evidence="2" id="KW-1185">Reference proteome</keyword>
<name>A0A834LPZ5_RHOSS</name>
<sequence length="438" mass="49331">MVNHGAFHSLYRDLALSPGDVELFIVSTGDAVLSVGEHIRVLFFERSHRLSYLAKSHINKLKGYGSTLPSSKWYGKLLGAAKANVDDLASSDNKVNFGLLESLAAIDGIQNFDWDESALAAIYSTIWGSFLERLSTELEDIAGHGSYFPSFATLGGSPTSDLFSNCRKYKKGRIGRRAELNNELGVRAALSALAANEVDHEVDVFRMASDSEADTHAFYNNYAKVIGFSIQKDRRKMNGENVVLSMKWAKDDIEAHRQFCKNLGFYRVKKVDSHSTGDVWMIDRGFLLDMNLTFIENEGFNVIIIVEKRKRGKQSYYALKLDMNKAYDRVEWEFLFAVLHVMGFSQAFSDGLEEFAANNVRHFALHLFSRTASICRSVGRGLVWKLGKENMGSGGKRFEEDLEDYFLYTRADVEIWKVSNGEGMYRYIGDEAALFDGT</sequence>
<dbReference type="AlphaFoldDB" id="A0A834LPZ5"/>
<protein>
    <recommendedName>
        <fullName evidence="3">Reverse transcriptase</fullName>
    </recommendedName>
</protein>
<organism evidence="1 2">
    <name type="scientific">Rhododendron simsii</name>
    <name type="common">Sims's rhododendron</name>
    <dbReference type="NCBI Taxonomy" id="118357"/>
    <lineage>
        <taxon>Eukaryota</taxon>
        <taxon>Viridiplantae</taxon>
        <taxon>Streptophyta</taxon>
        <taxon>Embryophyta</taxon>
        <taxon>Tracheophyta</taxon>
        <taxon>Spermatophyta</taxon>
        <taxon>Magnoliopsida</taxon>
        <taxon>eudicotyledons</taxon>
        <taxon>Gunneridae</taxon>
        <taxon>Pentapetalae</taxon>
        <taxon>asterids</taxon>
        <taxon>Ericales</taxon>
        <taxon>Ericaceae</taxon>
        <taxon>Ericoideae</taxon>
        <taxon>Rhodoreae</taxon>
        <taxon>Rhododendron</taxon>
    </lineage>
</organism>
<evidence type="ECO:0000313" key="2">
    <source>
        <dbReference type="Proteomes" id="UP000626092"/>
    </source>
</evidence>
<comment type="caution">
    <text evidence="1">The sequence shown here is derived from an EMBL/GenBank/DDBJ whole genome shotgun (WGS) entry which is preliminary data.</text>
</comment>
<dbReference type="OrthoDB" id="1814665at2759"/>
<accession>A0A834LPZ5</accession>
<dbReference type="EMBL" id="WJXA01000005">
    <property type="protein sequence ID" value="KAF7143155.1"/>
    <property type="molecule type" value="Genomic_DNA"/>
</dbReference>
<gene>
    <name evidence="1" type="ORF">RHSIM_Rhsim05G0071700</name>
</gene>
<evidence type="ECO:0000313" key="1">
    <source>
        <dbReference type="EMBL" id="KAF7143155.1"/>
    </source>
</evidence>
<proteinExistence type="predicted"/>
<dbReference type="Proteomes" id="UP000626092">
    <property type="component" value="Unassembled WGS sequence"/>
</dbReference>